<comment type="subcellular location">
    <subcellularLocation>
        <location evidence="1">Cell membrane</location>
        <topology evidence="1">Single-pass membrane protein</topology>
    </subcellularLocation>
</comment>
<dbReference type="PANTHER" id="PTHR33909:SF1">
    <property type="entry name" value="SEC TRANSLOCON ACCESSORY COMPLEX SUBUNIT YAJC"/>
    <property type="match status" value="1"/>
</dbReference>
<keyword evidence="6" id="KW-0653">Protein transport</keyword>
<evidence type="ECO:0000256" key="8">
    <source>
        <dbReference type="ARBA" id="ARBA00023010"/>
    </source>
</evidence>
<keyword evidence="8" id="KW-0811">Translocation</keyword>
<reference evidence="11 12" key="1">
    <citation type="submission" date="2020-11" db="EMBL/GenBank/DDBJ databases">
        <title>Arthrobacter antarcticus sp. nov., isolated from Antarctic Soil.</title>
        <authorList>
            <person name="Li J."/>
        </authorList>
    </citation>
    <scope>NUCLEOTIDE SEQUENCE [LARGE SCALE GENOMIC DNA]</scope>
    <source>
        <strain evidence="11 12">Z1-20</strain>
    </source>
</reference>
<keyword evidence="7" id="KW-1133">Transmembrane helix</keyword>
<sequence>MTLILFALFAVVILMMFRRQRKAKAAQQEQQAKLATGVSVMTNFGLFGTVLSIEEAENKVVLELSPGNTATVHRQTITKITAPDGPDSAVPDDASSLMGVPADGQTDPHPRAYGDNGSAEVNESADETILRLNKDHKNDN</sequence>
<name>A0A931GCD1_9MICC</name>
<dbReference type="InterPro" id="IPR003849">
    <property type="entry name" value="Preprotein_translocase_YajC"/>
</dbReference>
<evidence type="ECO:0000256" key="2">
    <source>
        <dbReference type="ARBA" id="ARBA00006742"/>
    </source>
</evidence>
<keyword evidence="3" id="KW-0813">Transport</keyword>
<evidence type="ECO:0000256" key="1">
    <source>
        <dbReference type="ARBA" id="ARBA00004162"/>
    </source>
</evidence>
<evidence type="ECO:0000256" key="3">
    <source>
        <dbReference type="ARBA" id="ARBA00022448"/>
    </source>
</evidence>
<dbReference type="Proteomes" id="UP000655366">
    <property type="component" value="Unassembled WGS sequence"/>
</dbReference>
<evidence type="ECO:0000256" key="7">
    <source>
        <dbReference type="ARBA" id="ARBA00022989"/>
    </source>
</evidence>
<evidence type="ECO:0000256" key="5">
    <source>
        <dbReference type="ARBA" id="ARBA00022692"/>
    </source>
</evidence>
<dbReference type="Pfam" id="PF02699">
    <property type="entry name" value="YajC"/>
    <property type="match status" value="1"/>
</dbReference>
<keyword evidence="12" id="KW-1185">Reference proteome</keyword>
<dbReference type="SMART" id="SM01323">
    <property type="entry name" value="YajC"/>
    <property type="match status" value="1"/>
</dbReference>
<evidence type="ECO:0000256" key="4">
    <source>
        <dbReference type="ARBA" id="ARBA00022475"/>
    </source>
</evidence>
<feature type="region of interest" description="Disordered" evidence="10">
    <location>
        <begin position="79"/>
        <end position="125"/>
    </location>
</feature>
<protein>
    <submittedName>
        <fullName evidence="11">Preprotein translocase subunit YajC</fullName>
    </submittedName>
</protein>
<dbReference type="EMBL" id="JADNYM010000034">
    <property type="protein sequence ID" value="MBG0741612.1"/>
    <property type="molecule type" value="Genomic_DNA"/>
</dbReference>
<keyword evidence="9" id="KW-0472">Membrane</keyword>
<evidence type="ECO:0000256" key="10">
    <source>
        <dbReference type="SAM" id="MobiDB-lite"/>
    </source>
</evidence>
<keyword evidence="5" id="KW-0812">Transmembrane</keyword>
<proteinExistence type="inferred from homology"/>
<gene>
    <name evidence="11" type="primary">yajC</name>
    <name evidence="11" type="ORF">IV500_19830</name>
</gene>
<evidence type="ECO:0000256" key="9">
    <source>
        <dbReference type="ARBA" id="ARBA00023136"/>
    </source>
</evidence>
<comment type="similarity">
    <text evidence="2">Belongs to the YajC family.</text>
</comment>
<dbReference type="GO" id="GO:0015031">
    <property type="term" value="P:protein transport"/>
    <property type="evidence" value="ECO:0007669"/>
    <property type="project" value="UniProtKB-KW"/>
</dbReference>
<dbReference type="GO" id="GO:0005886">
    <property type="term" value="C:plasma membrane"/>
    <property type="evidence" value="ECO:0007669"/>
    <property type="project" value="UniProtKB-SubCell"/>
</dbReference>
<dbReference type="PANTHER" id="PTHR33909">
    <property type="entry name" value="SEC TRANSLOCON ACCESSORY COMPLEX SUBUNIT YAJC"/>
    <property type="match status" value="1"/>
</dbReference>
<accession>A0A931GCD1</accession>
<dbReference type="NCBIfam" id="TIGR00739">
    <property type="entry name" value="yajC"/>
    <property type="match status" value="1"/>
</dbReference>
<organism evidence="11 12">
    <name type="scientific">Arthrobacter terrae</name>
    <dbReference type="NCBI Taxonomy" id="2935737"/>
    <lineage>
        <taxon>Bacteria</taxon>
        <taxon>Bacillati</taxon>
        <taxon>Actinomycetota</taxon>
        <taxon>Actinomycetes</taxon>
        <taxon>Micrococcales</taxon>
        <taxon>Micrococcaceae</taxon>
        <taxon>Arthrobacter</taxon>
    </lineage>
</organism>
<evidence type="ECO:0000256" key="6">
    <source>
        <dbReference type="ARBA" id="ARBA00022927"/>
    </source>
</evidence>
<comment type="caution">
    <text evidence="11">The sequence shown here is derived from an EMBL/GenBank/DDBJ whole genome shotgun (WGS) entry which is preliminary data.</text>
</comment>
<evidence type="ECO:0000313" key="11">
    <source>
        <dbReference type="EMBL" id="MBG0741612.1"/>
    </source>
</evidence>
<dbReference type="AlphaFoldDB" id="A0A931GCD1"/>
<evidence type="ECO:0000313" key="12">
    <source>
        <dbReference type="Proteomes" id="UP000655366"/>
    </source>
</evidence>
<keyword evidence="4" id="KW-1003">Cell membrane</keyword>